<dbReference type="CDD" id="cd02233">
    <property type="entry name" value="cupin_HNL-like"/>
    <property type="match status" value="1"/>
</dbReference>
<feature type="signal peptide" evidence="1">
    <location>
        <begin position="1"/>
        <end position="25"/>
    </location>
</feature>
<gene>
    <name evidence="4" type="ordered locus">Gura_4370</name>
</gene>
<sequence length="387" mass="41659">MNKKFTILLASTLAAIFSIVTFSEAQTVTTGGLNAKQENIVTIAAFTASGDLQKLKTALNDGLDAGLTINEIKEILVQMYAYAGFPRSLNGINTFIGVLEERDKKGIKDVPGKEPSSIPANRSSIELGTEIQTHLIGAPATGKYITFAPAIDAFLKGHLFGDIFGRDNLDYQSRELATISALASIEGVNPQLQSHFNVGLNTGLTEAQLRSLITVLEANVGKKEAANASETLGKVLSNRQAEQRITIARSGSLPSSQGSAEYFSGSVKIDTLFKAHEPARTTGGLVTFQPGARTAWHSHPLGQTLIVTAGTGRIQQWGGPIEEIRQGDVVRIPPGVKHWHGAAPNTAMTHIAIAEQLNGNAVEWLEKVSDEQYNQLSSTRKRRNTYE</sequence>
<dbReference type="STRING" id="351605.Gura_4370"/>
<dbReference type="HOGENOM" id="CLU_064450_0_0_7"/>
<keyword evidence="1" id="KW-0732">Signal</keyword>
<evidence type="ECO:0000313" key="4">
    <source>
        <dbReference type="EMBL" id="ABQ28513.1"/>
    </source>
</evidence>
<dbReference type="SUPFAM" id="SSF69118">
    <property type="entry name" value="AhpD-like"/>
    <property type="match status" value="1"/>
</dbReference>
<dbReference type="Gene3D" id="1.20.1290.10">
    <property type="entry name" value="AhpD-like"/>
    <property type="match status" value="1"/>
</dbReference>
<feature type="domain" description="Cupin type-2" evidence="3">
    <location>
        <begin position="285"/>
        <end position="346"/>
    </location>
</feature>
<keyword evidence="5" id="KW-1185">Reference proteome</keyword>
<accession>A5G9P5</accession>
<dbReference type="InterPro" id="IPR029032">
    <property type="entry name" value="AhpD-like"/>
</dbReference>
<dbReference type="EMBL" id="CP000698">
    <property type="protein sequence ID" value="ABQ28513.1"/>
    <property type="molecule type" value="Genomic_DNA"/>
</dbReference>
<dbReference type="PANTHER" id="PTHR43698:SF1">
    <property type="entry name" value="BLL4564 PROTEIN"/>
    <property type="match status" value="1"/>
</dbReference>
<dbReference type="InterPro" id="IPR003779">
    <property type="entry name" value="CMD-like"/>
</dbReference>
<dbReference type="SUPFAM" id="SSF51182">
    <property type="entry name" value="RmlC-like cupins"/>
    <property type="match status" value="1"/>
</dbReference>
<dbReference type="AlphaFoldDB" id="A5G9P5"/>
<dbReference type="InterPro" id="IPR013096">
    <property type="entry name" value="Cupin_2"/>
</dbReference>
<dbReference type="Proteomes" id="UP000006695">
    <property type="component" value="Chromosome"/>
</dbReference>
<organism evidence="4 5">
    <name type="scientific">Geotalea uraniireducens (strain Rf4)</name>
    <name type="common">Geobacter uraniireducens</name>
    <dbReference type="NCBI Taxonomy" id="351605"/>
    <lineage>
        <taxon>Bacteria</taxon>
        <taxon>Pseudomonadati</taxon>
        <taxon>Thermodesulfobacteriota</taxon>
        <taxon>Desulfuromonadia</taxon>
        <taxon>Geobacterales</taxon>
        <taxon>Geobacteraceae</taxon>
        <taxon>Geotalea</taxon>
    </lineage>
</organism>
<feature type="domain" description="Carboxymuconolactone decarboxylase-like" evidence="2">
    <location>
        <begin position="149"/>
        <end position="228"/>
    </location>
</feature>
<dbReference type="KEGG" id="gur:Gura_4370"/>
<dbReference type="InterPro" id="IPR014710">
    <property type="entry name" value="RmlC-like_jellyroll"/>
</dbReference>
<feature type="chain" id="PRO_5002683440" evidence="1">
    <location>
        <begin position="26"/>
        <end position="387"/>
    </location>
</feature>
<evidence type="ECO:0000259" key="3">
    <source>
        <dbReference type="Pfam" id="PF07883"/>
    </source>
</evidence>
<dbReference type="InterPro" id="IPR047263">
    <property type="entry name" value="HNL-like_cupin"/>
</dbReference>
<evidence type="ECO:0000313" key="5">
    <source>
        <dbReference type="Proteomes" id="UP000006695"/>
    </source>
</evidence>
<reference evidence="4 5" key="1">
    <citation type="submission" date="2007-05" db="EMBL/GenBank/DDBJ databases">
        <title>Complete sequence of Geobacter uraniireducens Rf4.</title>
        <authorList>
            <consortium name="US DOE Joint Genome Institute"/>
            <person name="Copeland A."/>
            <person name="Lucas S."/>
            <person name="Lapidus A."/>
            <person name="Barry K."/>
            <person name="Detter J.C."/>
            <person name="Glavina del Rio T."/>
            <person name="Hammon N."/>
            <person name="Israni S."/>
            <person name="Dalin E."/>
            <person name="Tice H."/>
            <person name="Pitluck S."/>
            <person name="Chertkov O."/>
            <person name="Brettin T."/>
            <person name="Bruce D."/>
            <person name="Han C."/>
            <person name="Schmutz J."/>
            <person name="Larimer F."/>
            <person name="Land M."/>
            <person name="Hauser L."/>
            <person name="Kyrpides N."/>
            <person name="Mikhailova N."/>
            <person name="Shelobolina E."/>
            <person name="Aklujkar M."/>
            <person name="Lovley D."/>
            <person name="Richardson P."/>
        </authorList>
    </citation>
    <scope>NUCLEOTIDE SEQUENCE [LARGE SCALE GENOMIC DNA]</scope>
    <source>
        <strain evidence="5">ATCC BAA-1134 / JCM 13001 / Rf4</strain>
    </source>
</reference>
<dbReference type="Gene3D" id="2.60.120.10">
    <property type="entry name" value="Jelly Rolls"/>
    <property type="match status" value="1"/>
</dbReference>
<dbReference type="Pfam" id="PF02627">
    <property type="entry name" value="CMD"/>
    <property type="match status" value="2"/>
</dbReference>
<name>A5G9P5_GEOUR</name>
<dbReference type="Pfam" id="PF07883">
    <property type="entry name" value="Cupin_2"/>
    <property type="match status" value="1"/>
</dbReference>
<dbReference type="InterPro" id="IPR011051">
    <property type="entry name" value="RmlC_Cupin_sf"/>
</dbReference>
<protein>
    <submittedName>
        <fullName evidence="4">Cupin 2, conserved barrel domain protein</fullName>
    </submittedName>
</protein>
<evidence type="ECO:0000259" key="2">
    <source>
        <dbReference type="Pfam" id="PF02627"/>
    </source>
</evidence>
<proteinExistence type="predicted"/>
<evidence type="ECO:0000256" key="1">
    <source>
        <dbReference type="SAM" id="SignalP"/>
    </source>
</evidence>
<feature type="domain" description="Carboxymuconolactone decarboxylase-like" evidence="2">
    <location>
        <begin position="28"/>
        <end position="90"/>
    </location>
</feature>
<dbReference type="OrthoDB" id="9793083at2"/>
<dbReference type="GO" id="GO:0051920">
    <property type="term" value="F:peroxiredoxin activity"/>
    <property type="evidence" value="ECO:0007669"/>
    <property type="project" value="InterPro"/>
</dbReference>
<dbReference type="RefSeq" id="WP_011941139.1">
    <property type="nucleotide sequence ID" value="NC_009483.1"/>
</dbReference>
<dbReference type="PANTHER" id="PTHR43698">
    <property type="entry name" value="RIBD C-TERMINAL DOMAIN CONTAINING PROTEIN"/>
    <property type="match status" value="1"/>
</dbReference>